<evidence type="ECO:0000259" key="3">
    <source>
        <dbReference type="Pfam" id="PF00557"/>
    </source>
</evidence>
<dbReference type="PANTHER" id="PTHR10804">
    <property type="entry name" value="PROTEASE FAMILY M24 METHIONYL AMINOPEPTIDASE, AMINOPEPTIDASE P"/>
    <property type="match status" value="1"/>
</dbReference>
<comment type="similarity">
    <text evidence="1">Belongs to the peptidase M24 family.</text>
</comment>
<reference evidence="4 5" key="1">
    <citation type="journal article" date="2013" name="Curr. Biol.">
        <title>The Genome of the Foraminiferan Reticulomyxa filosa.</title>
        <authorList>
            <person name="Glockner G."/>
            <person name="Hulsmann N."/>
            <person name="Schleicher M."/>
            <person name="Noegel A.A."/>
            <person name="Eichinger L."/>
            <person name="Gallinger C."/>
            <person name="Pawlowski J."/>
            <person name="Sierra R."/>
            <person name="Euteneuer U."/>
            <person name="Pillet L."/>
            <person name="Moustafa A."/>
            <person name="Platzer M."/>
            <person name="Groth M."/>
            <person name="Szafranski K."/>
            <person name="Schliwa M."/>
        </authorList>
    </citation>
    <scope>NUCLEOTIDE SEQUENCE [LARGE SCALE GENOMIC DNA]</scope>
</reference>
<dbReference type="EMBL" id="ASPP01031739">
    <property type="protein sequence ID" value="ETO03829.1"/>
    <property type="molecule type" value="Genomic_DNA"/>
</dbReference>
<evidence type="ECO:0000313" key="5">
    <source>
        <dbReference type="Proteomes" id="UP000023152"/>
    </source>
</evidence>
<feature type="compositionally biased region" description="Polar residues" evidence="2">
    <location>
        <begin position="1"/>
        <end position="20"/>
    </location>
</feature>
<dbReference type="Pfam" id="PF00557">
    <property type="entry name" value="Peptidase_M24"/>
    <property type="match status" value="1"/>
</dbReference>
<evidence type="ECO:0000256" key="2">
    <source>
        <dbReference type="SAM" id="MobiDB-lite"/>
    </source>
</evidence>
<dbReference type="PANTHER" id="PTHR10804:SF11">
    <property type="entry name" value="PROLIFERATION-ASSOCIATED PROTEIN 2G4"/>
    <property type="match status" value="1"/>
</dbReference>
<evidence type="ECO:0000256" key="1">
    <source>
        <dbReference type="ARBA" id="ARBA00007319"/>
    </source>
</evidence>
<keyword evidence="4" id="KW-0645">Protease</keyword>
<sequence>MTQAPEQMDVDNTANTSASKKSGLPELLNASSPAVQEKYKAAGTIANTVLHALIKSCSPGVSVVELCKLGDMMIDSETSKVFPALKSRGQKGIAFPTCISVNEIAGHYSPFSDDNKKLAPGDMVKIDLGVHIDGFTALVAHTIVLGQIKGKKADVIAATWSAAQAALRLLKPKNKVSSNFFFFKIIKLLLLLLWM</sequence>
<keyword evidence="4" id="KW-0378">Hydrolase</keyword>
<accession>X6LQC4</accession>
<dbReference type="InterPro" id="IPR001714">
    <property type="entry name" value="Pept_M24_MAP"/>
</dbReference>
<dbReference type="GO" id="GO:0004177">
    <property type="term" value="F:aminopeptidase activity"/>
    <property type="evidence" value="ECO:0007669"/>
    <property type="project" value="UniProtKB-KW"/>
</dbReference>
<protein>
    <submittedName>
        <fullName evidence="4">Aminopeptidase/ metalloexopeptidase</fullName>
    </submittedName>
</protein>
<comment type="caution">
    <text evidence="4">The sequence shown here is derived from an EMBL/GenBank/DDBJ whole genome shotgun (WGS) entry which is preliminary data.</text>
</comment>
<dbReference type="OrthoDB" id="5876363at2759"/>
<dbReference type="OMA" id="HTHILQE"/>
<dbReference type="InterPro" id="IPR036005">
    <property type="entry name" value="Creatinase/aminopeptidase-like"/>
</dbReference>
<keyword evidence="5" id="KW-1185">Reference proteome</keyword>
<gene>
    <name evidence="4" type="ORF">RFI_33573</name>
</gene>
<keyword evidence="4" id="KW-0031">Aminopeptidase</keyword>
<name>X6LQC4_RETFI</name>
<dbReference type="InterPro" id="IPR047113">
    <property type="entry name" value="PA2G4/ARX1"/>
</dbReference>
<evidence type="ECO:0000313" key="4">
    <source>
        <dbReference type="EMBL" id="ETO03829.1"/>
    </source>
</evidence>
<dbReference type="Proteomes" id="UP000023152">
    <property type="component" value="Unassembled WGS sequence"/>
</dbReference>
<dbReference type="PRINTS" id="PR00599">
    <property type="entry name" value="MAPEPTIDASE"/>
</dbReference>
<feature type="domain" description="Peptidase M24" evidence="3">
    <location>
        <begin position="37"/>
        <end position="176"/>
    </location>
</feature>
<dbReference type="InterPro" id="IPR000994">
    <property type="entry name" value="Pept_M24"/>
</dbReference>
<dbReference type="AlphaFoldDB" id="X6LQC4"/>
<feature type="region of interest" description="Disordered" evidence="2">
    <location>
        <begin position="1"/>
        <end position="25"/>
    </location>
</feature>
<proteinExistence type="inferred from homology"/>
<organism evidence="4 5">
    <name type="scientific">Reticulomyxa filosa</name>
    <dbReference type="NCBI Taxonomy" id="46433"/>
    <lineage>
        <taxon>Eukaryota</taxon>
        <taxon>Sar</taxon>
        <taxon>Rhizaria</taxon>
        <taxon>Retaria</taxon>
        <taxon>Foraminifera</taxon>
        <taxon>Monothalamids</taxon>
        <taxon>Reticulomyxidae</taxon>
        <taxon>Reticulomyxa</taxon>
    </lineage>
</organism>
<dbReference type="SUPFAM" id="SSF55920">
    <property type="entry name" value="Creatinase/aminopeptidase"/>
    <property type="match status" value="1"/>
</dbReference>
<dbReference type="Gene3D" id="3.90.230.10">
    <property type="entry name" value="Creatinase/methionine aminopeptidase superfamily"/>
    <property type="match status" value="1"/>
</dbReference>